<dbReference type="InterPro" id="IPR007365">
    <property type="entry name" value="TFR-like_dimer_dom"/>
</dbReference>
<dbReference type="Pfam" id="PF02225">
    <property type="entry name" value="PA"/>
    <property type="match status" value="1"/>
</dbReference>
<gene>
    <name evidence="7" type="ORF">EX30DRAFT_324844</name>
</gene>
<feature type="domain" description="Transferrin receptor-like dimerisation" evidence="5">
    <location>
        <begin position="686"/>
        <end position="808"/>
    </location>
</feature>
<keyword evidence="3" id="KW-0472">Membrane</keyword>
<keyword evidence="8" id="KW-1185">Reference proteome</keyword>
<dbReference type="Gene3D" id="1.20.930.40">
    <property type="entry name" value="Transferrin receptor-like, dimerisation domain"/>
    <property type="match status" value="1"/>
</dbReference>
<dbReference type="InterPro" id="IPR007484">
    <property type="entry name" value="Peptidase_M28"/>
</dbReference>
<evidence type="ECO:0000313" key="8">
    <source>
        <dbReference type="Proteomes" id="UP000298138"/>
    </source>
</evidence>
<evidence type="ECO:0000313" key="7">
    <source>
        <dbReference type="EMBL" id="TGZ76333.1"/>
    </source>
</evidence>
<organism evidence="7 8">
    <name type="scientific">Ascodesmis nigricans</name>
    <dbReference type="NCBI Taxonomy" id="341454"/>
    <lineage>
        <taxon>Eukaryota</taxon>
        <taxon>Fungi</taxon>
        <taxon>Dikarya</taxon>
        <taxon>Ascomycota</taxon>
        <taxon>Pezizomycotina</taxon>
        <taxon>Pezizomycetes</taxon>
        <taxon>Pezizales</taxon>
        <taxon>Ascodesmidaceae</taxon>
        <taxon>Ascodesmis</taxon>
    </lineage>
</organism>
<dbReference type="EMBL" id="ML220184">
    <property type="protein sequence ID" value="TGZ76333.1"/>
    <property type="molecule type" value="Genomic_DNA"/>
</dbReference>
<sequence>MGGRSKLSERRPLLPRVPVSDPAPRYPHARRFRAVVSTVLAVVLVFILAQLFLVPGPTYLPQSVATTFAEWVFGYEWSSENRTPLEELENVMLSTPDEEHAKAWTQYYTSGPHLAGKNLSQALYTKDRFEEFGIPAEIVTYEIYTNYPLSHRLALLKVCEDGSSGASVSDNDLELLFEASLTEPALEEDPTSGLDNRIPTFHGYSANGNVTSEYIWANYGTHRDYDDLLRKDVNITGKVVLCRYGKIFRGLKVKRAQELGAIGVLIYSDPGDDGDMTELNGHEAYPKGPARNRYSVQRGSVQFLSFAPGDPTTPGRPSLPGAPRDDPQRYIPSIPSLPISYDDALPLLKALNGQGLNASDLGGNWGTGGLYHEGVKYNVGPAPGIVVNMVNEVEYDIVPQWDVIARIEGYIKDETVLVGNHRDAWVAGGAGDPNSGSSALLEMARTFGKMLASGWKPARTIILASWDGEEYGLLGSTEWVEDNAHYLKKNALAYINVDMAARSHVLKTSANPLLNDVLHGATSKVPDPDSVAKGENKSIHDVWDKRIATIGSGSDYTAFQDFMGIPSLDMSFGGQDKNGPVYHYHSNYDSFHWMEKFGDPGFHYHTAMAKIWGLITLNLAENIIVPFNATAYAHALNSYLARIVSLLENGDQPGDEDPPHPMKFSHNHGHDHGHDHDHKKHLHHRLKHLNQTIQGLIHKATHFDKHAAYIRTELHRSDLPKWKKLLLILKARRVNQQYKNLDRAFLFHEGLDGRELFKHVVFAPGLWTGYSGDTFPGLVESVQDRNWTNAIRWSRIIEGSVHRAIAVLH</sequence>
<dbReference type="FunCoup" id="A0A4S2MHU1">
    <property type="interactions" value="119"/>
</dbReference>
<dbReference type="Pfam" id="PF04389">
    <property type="entry name" value="Peptidase_M28"/>
    <property type="match status" value="1"/>
</dbReference>
<comment type="similarity">
    <text evidence="1">Belongs to the peptidase M28 family. M28B subfamily.</text>
</comment>
<evidence type="ECO:0000256" key="2">
    <source>
        <dbReference type="SAM" id="MobiDB-lite"/>
    </source>
</evidence>
<proteinExistence type="inferred from homology"/>
<reference evidence="7 8" key="1">
    <citation type="submission" date="2019-04" db="EMBL/GenBank/DDBJ databases">
        <title>Comparative genomics and transcriptomics to analyze fruiting body development in filamentous ascomycetes.</title>
        <authorList>
            <consortium name="DOE Joint Genome Institute"/>
            <person name="Lutkenhaus R."/>
            <person name="Traeger S."/>
            <person name="Breuer J."/>
            <person name="Kuo A."/>
            <person name="Lipzen A."/>
            <person name="Pangilinan J."/>
            <person name="Dilworth D."/>
            <person name="Sandor L."/>
            <person name="Poggeler S."/>
            <person name="Barry K."/>
            <person name="Grigoriev I.V."/>
            <person name="Nowrousian M."/>
        </authorList>
    </citation>
    <scope>NUCLEOTIDE SEQUENCE [LARGE SCALE GENOMIC DNA]</scope>
    <source>
        <strain evidence="7 8">CBS 389.68</strain>
    </source>
</reference>
<dbReference type="STRING" id="341454.A0A4S2MHU1"/>
<evidence type="ECO:0000256" key="1">
    <source>
        <dbReference type="ARBA" id="ARBA00005634"/>
    </source>
</evidence>
<feature type="domain" description="PA" evidence="4">
    <location>
        <begin position="228"/>
        <end position="286"/>
    </location>
</feature>
<keyword evidence="3" id="KW-0812">Transmembrane</keyword>
<protein>
    <submittedName>
        <fullName evidence="7">Peptidase M28</fullName>
    </submittedName>
</protein>
<dbReference type="OrthoDB" id="5841748at2759"/>
<evidence type="ECO:0000259" key="6">
    <source>
        <dbReference type="Pfam" id="PF04389"/>
    </source>
</evidence>
<dbReference type="Gene3D" id="3.50.30.30">
    <property type="match status" value="1"/>
</dbReference>
<dbReference type="InterPro" id="IPR039373">
    <property type="entry name" value="Peptidase_M28B"/>
</dbReference>
<accession>A0A4S2MHU1</accession>
<dbReference type="FunFam" id="3.50.30.30:FF:000008">
    <property type="entry name" value="Glutamate carboxypeptidase 2"/>
    <property type="match status" value="1"/>
</dbReference>
<dbReference type="InParanoid" id="A0A4S2MHU1"/>
<feature type="domain" description="Peptidase M28" evidence="6">
    <location>
        <begin position="403"/>
        <end position="591"/>
    </location>
</feature>
<dbReference type="Proteomes" id="UP000298138">
    <property type="component" value="Unassembled WGS sequence"/>
</dbReference>
<dbReference type="PANTHER" id="PTHR10404">
    <property type="entry name" value="N-ACETYLATED-ALPHA-LINKED ACIDIC DIPEPTIDASE"/>
    <property type="match status" value="1"/>
</dbReference>
<dbReference type="InterPro" id="IPR003137">
    <property type="entry name" value="PA_domain"/>
</dbReference>
<keyword evidence="3" id="KW-1133">Transmembrane helix</keyword>
<dbReference type="InterPro" id="IPR046450">
    <property type="entry name" value="PA_dom_sf"/>
</dbReference>
<dbReference type="PANTHER" id="PTHR10404:SF46">
    <property type="entry name" value="VACUOLAR PROTEIN SORTING-ASSOCIATED PROTEIN 70"/>
    <property type="match status" value="1"/>
</dbReference>
<dbReference type="AlphaFoldDB" id="A0A4S2MHU1"/>
<feature type="region of interest" description="Disordered" evidence="2">
    <location>
        <begin position="307"/>
        <end position="327"/>
    </location>
</feature>
<name>A0A4S2MHU1_9PEZI</name>
<evidence type="ECO:0000259" key="5">
    <source>
        <dbReference type="Pfam" id="PF04253"/>
    </source>
</evidence>
<dbReference type="Gene3D" id="3.40.630.10">
    <property type="entry name" value="Zn peptidases"/>
    <property type="match status" value="1"/>
</dbReference>
<dbReference type="SUPFAM" id="SSF53187">
    <property type="entry name" value="Zn-dependent exopeptidases"/>
    <property type="match status" value="1"/>
</dbReference>
<feature type="region of interest" description="Disordered" evidence="2">
    <location>
        <begin position="650"/>
        <end position="678"/>
    </location>
</feature>
<dbReference type="CDD" id="cd08022">
    <property type="entry name" value="M28_PSMA_like"/>
    <property type="match status" value="1"/>
</dbReference>
<dbReference type="InterPro" id="IPR036757">
    <property type="entry name" value="TFR-like_dimer_dom_sf"/>
</dbReference>
<feature type="transmembrane region" description="Helical" evidence="3">
    <location>
        <begin position="34"/>
        <end position="53"/>
    </location>
</feature>
<dbReference type="FunFam" id="3.40.630.10:FF:000101">
    <property type="entry name" value="N-acetylated alpha-linked acidic dipeptidase like 1"/>
    <property type="match status" value="1"/>
</dbReference>
<dbReference type="GO" id="GO:0004180">
    <property type="term" value="F:carboxypeptidase activity"/>
    <property type="evidence" value="ECO:0007669"/>
    <property type="project" value="TreeGrafter"/>
</dbReference>
<evidence type="ECO:0000256" key="3">
    <source>
        <dbReference type="SAM" id="Phobius"/>
    </source>
</evidence>
<dbReference type="SUPFAM" id="SSF47672">
    <property type="entry name" value="Transferrin receptor-like dimerisation domain"/>
    <property type="match status" value="1"/>
</dbReference>
<dbReference type="SUPFAM" id="SSF52025">
    <property type="entry name" value="PA domain"/>
    <property type="match status" value="1"/>
</dbReference>
<dbReference type="Pfam" id="PF04253">
    <property type="entry name" value="TFR_dimer"/>
    <property type="match status" value="1"/>
</dbReference>
<evidence type="ECO:0000259" key="4">
    <source>
        <dbReference type="Pfam" id="PF02225"/>
    </source>
</evidence>
<dbReference type="CDD" id="cd02121">
    <property type="entry name" value="PA_GCPII_like"/>
    <property type="match status" value="1"/>
</dbReference>